<protein>
    <recommendedName>
        <fullName evidence="3">histidine kinase</fullName>
        <ecNumber evidence="3">2.7.13.3</ecNumber>
    </recommendedName>
</protein>
<dbReference type="InterPro" id="IPR036890">
    <property type="entry name" value="HATPase_C_sf"/>
</dbReference>
<keyword evidence="9" id="KW-1133">Transmembrane helix</keyword>
<feature type="coiled-coil region" evidence="8">
    <location>
        <begin position="195"/>
        <end position="222"/>
    </location>
</feature>
<evidence type="ECO:0000256" key="1">
    <source>
        <dbReference type="ARBA" id="ARBA00000085"/>
    </source>
</evidence>
<dbReference type="CDD" id="cd00082">
    <property type="entry name" value="HisKA"/>
    <property type="match status" value="1"/>
</dbReference>
<evidence type="ECO:0000256" key="4">
    <source>
        <dbReference type="ARBA" id="ARBA00022553"/>
    </source>
</evidence>
<dbReference type="Pfam" id="PF02518">
    <property type="entry name" value="HATPase_c"/>
    <property type="match status" value="1"/>
</dbReference>
<dbReference type="Gene3D" id="1.10.287.130">
    <property type="match status" value="1"/>
</dbReference>
<sequence length="571" mass="63783">MTESFELQQRRQLDSLWVKRVFHRLSIRQKIVCGYGMVLLIVVLGTMTGLVIGDRYFQQARQEMKEADEEGNFLSSLQGVLLEIDSHQGEMLLMKSNSLAVQKKSSDIGEHLGQADKLISQLREFSQTNSQVDLQNFLNKHESKITAYLQQLRKVTQNISSLSSTPGGALKAQQLIQQFNQNPASLDFYTFVHELTDFSQTVNEQQEEADKAQNKAAVMQAQIIIGIMVFGLVFGVILALYITRAIARPISAVTNIAVRVTEEKNFDLQAPVTTADEIGGLANALNQLIQLVKQLLTEQEAENQARLVQSEKMSSLGRMLAGVAHEINNPVNFISANLVHAKDYIKDLLDLLQTYKTEIPHPPDAVVAKAEEIDLEFLRFDLLKLINSMEFGAHRTREIAVSLKDFSRIDGVQVQSVGIQACLESTLLILNNRLKQGIAVVRNYQEIPAIPGYTSLLYQVFMNLLSNAIDALEEKVAADSQFLPEITITTERLDNDWVVVRIADNGSGISSENQQKIFESFFTTKPRGVGTGLGLAISYEIVVQKHRGNITCQSELEKGTEFAITLPIRKF</sequence>
<evidence type="ECO:0000259" key="11">
    <source>
        <dbReference type="PROSITE" id="PS50885"/>
    </source>
</evidence>
<dbReference type="SUPFAM" id="SSF47384">
    <property type="entry name" value="Homodimeric domain of signal transducing histidine kinase"/>
    <property type="match status" value="1"/>
</dbReference>
<keyword evidence="7" id="KW-0902">Two-component regulatory system</keyword>
<dbReference type="GO" id="GO:0016020">
    <property type="term" value="C:membrane"/>
    <property type="evidence" value="ECO:0007669"/>
    <property type="project" value="UniProtKB-SubCell"/>
</dbReference>
<feature type="domain" description="Histidine kinase" evidence="10">
    <location>
        <begin position="322"/>
        <end position="570"/>
    </location>
</feature>
<comment type="subcellular location">
    <subcellularLocation>
        <location evidence="2">Membrane</location>
    </subcellularLocation>
</comment>
<dbReference type="PANTHER" id="PTHR43065:SF50">
    <property type="entry name" value="HISTIDINE KINASE"/>
    <property type="match status" value="1"/>
</dbReference>
<evidence type="ECO:0000313" key="12">
    <source>
        <dbReference type="EMBL" id="MBW4669144.1"/>
    </source>
</evidence>
<dbReference type="Gene3D" id="3.30.565.10">
    <property type="entry name" value="Histidine kinase-like ATPase, C-terminal domain"/>
    <property type="match status" value="1"/>
</dbReference>
<gene>
    <name evidence="12" type="ORF">KME60_17375</name>
</gene>
<dbReference type="PROSITE" id="PS50885">
    <property type="entry name" value="HAMP"/>
    <property type="match status" value="1"/>
</dbReference>
<evidence type="ECO:0000313" key="13">
    <source>
        <dbReference type="Proteomes" id="UP000729701"/>
    </source>
</evidence>
<dbReference type="InterPro" id="IPR004358">
    <property type="entry name" value="Sig_transdc_His_kin-like_C"/>
</dbReference>
<keyword evidence="5" id="KW-0808">Transferase</keyword>
<comment type="catalytic activity">
    <reaction evidence="1">
        <text>ATP + protein L-histidine = ADP + protein N-phospho-L-histidine.</text>
        <dbReference type="EC" id="2.7.13.3"/>
    </reaction>
</comment>
<evidence type="ECO:0000259" key="10">
    <source>
        <dbReference type="PROSITE" id="PS50109"/>
    </source>
</evidence>
<evidence type="ECO:0000256" key="5">
    <source>
        <dbReference type="ARBA" id="ARBA00022679"/>
    </source>
</evidence>
<evidence type="ECO:0000256" key="7">
    <source>
        <dbReference type="ARBA" id="ARBA00023012"/>
    </source>
</evidence>
<dbReference type="InterPro" id="IPR005467">
    <property type="entry name" value="His_kinase_dom"/>
</dbReference>
<feature type="domain" description="HAMP" evidence="11">
    <location>
        <begin position="244"/>
        <end position="297"/>
    </location>
</feature>
<dbReference type="Proteomes" id="UP000729701">
    <property type="component" value="Unassembled WGS sequence"/>
</dbReference>
<name>A0A951QMR6_9CYAN</name>
<proteinExistence type="predicted"/>
<evidence type="ECO:0000256" key="8">
    <source>
        <dbReference type="SAM" id="Coils"/>
    </source>
</evidence>
<dbReference type="Pfam" id="PF00672">
    <property type="entry name" value="HAMP"/>
    <property type="match status" value="1"/>
</dbReference>
<feature type="transmembrane region" description="Helical" evidence="9">
    <location>
        <begin position="223"/>
        <end position="242"/>
    </location>
</feature>
<keyword evidence="6" id="KW-0418">Kinase</keyword>
<comment type="caution">
    <text evidence="12">The sequence shown here is derived from an EMBL/GenBank/DDBJ whole genome shotgun (WGS) entry which is preliminary data.</text>
</comment>
<dbReference type="PROSITE" id="PS50109">
    <property type="entry name" value="HIS_KIN"/>
    <property type="match status" value="1"/>
</dbReference>
<dbReference type="SUPFAM" id="SSF55874">
    <property type="entry name" value="ATPase domain of HSP90 chaperone/DNA topoisomerase II/histidine kinase"/>
    <property type="match status" value="1"/>
</dbReference>
<keyword evidence="9" id="KW-0472">Membrane</keyword>
<dbReference type="EC" id="2.7.13.3" evidence="3"/>
<dbReference type="PANTHER" id="PTHR43065">
    <property type="entry name" value="SENSOR HISTIDINE KINASE"/>
    <property type="match status" value="1"/>
</dbReference>
<dbReference type="PRINTS" id="PR00344">
    <property type="entry name" value="BCTRLSENSOR"/>
</dbReference>
<dbReference type="SUPFAM" id="SSF158472">
    <property type="entry name" value="HAMP domain-like"/>
    <property type="match status" value="1"/>
</dbReference>
<reference evidence="12" key="1">
    <citation type="submission" date="2021-05" db="EMBL/GenBank/DDBJ databases">
        <authorList>
            <person name="Pietrasiak N."/>
            <person name="Ward R."/>
            <person name="Stajich J.E."/>
            <person name="Kurbessoian T."/>
        </authorList>
    </citation>
    <scope>NUCLEOTIDE SEQUENCE</scope>
    <source>
        <strain evidence="12">GSE-NOS-MK-12-04C</strain>
    </source>
</reference>
<dbReference type="InterPro" id="IPR036097">
    <property type="entry name" value="HisK_dim/P_sf"/>
</dbReference>
<dbReference type="AlphaFoldDB" id="A0A951QMR6"/>
<dbReference type="GO" id="GO:0000155">
    <property type="term" value="F:phosphorelay sensor kinase activity"/>
    <property type="evidence" value="ECO:0007669"/>
    <property type="project" value="InterPro"/>
</dbReference>
<dbReference type="InterPro" id="IPR003594">
    <property type="entry name" value="HATPase_dom"/>
</dbReference>
<keyword evidence="4" id="KW-0597">Phosphoprotein</keyword>
<accession>A0A951QMR6</accession>
<dbReference type="Gene3D" id="6.10.340.10">
    <property type="match status" value="1"/>
</dbReference>
<evidence type="ECO:0000256" key="2">
    <source>
        <dbReference type="ARBA" id="ARBA00004370"/>
    </source>
</evidence>
<dbReference type="SMART" id="SM00387">
    <property type="entry name" value="HATPase_c"/>
    <property type="match status" value="1"/>
</dbReference>
<dbReference type="SMART" id="SM00304">
    <property type="entry name" value="HAMP"/>
    <property type="match status" value="1"/>
</dbReference>
<dbReference type="InterPro" id="IPR003661">
    <property type="entry name" value="HisK_dim/P_dom"/>
</dbReference>
<keyword evidence="9" id="KW-0812">Transmembrane</keyword>
<evidence type="ECO:0000256" key="9">
    <source>
        <dbReference type="SAM" id="Phobius"/>
    </source>
</evidence>
<feature type="transmembrane region" description="Helical" evidence="9">
    <location>
        <begin position="32"/>
        <end position="52"/>
    </location>
</feature>
<keyword evidence="8" id="KW-0175">Coiled coil</keyword>
<dbReference type="InterPro" id="IPR003660">
    <property type="entry name" value="HAMP_dom"/>
</dbReference>
<evidence type="ECO:0000256" key="3">
    <source>
        <dbReference type="ARBA" id="ARBA00012438"/>
    </source>
</evidence>
<dbReference type="CDD" id="cd06225">
    <property type="entry name" value="HAMP"/>
    <property type="match status" value="1"/>
</dbReference>
<evidence type="ECO:0000256" key="6">
    <source>
        <dbReference type="ARBA" id="ARBA00022777"/>
    </source>
</evidence>
<dbReference type="EMBL" id="JAHHGZ010000018">
    <property type="protein sequence ID" value="MBW4669144.1"/>
    <property type="molecule type" value="Genomic_DNA"/>
</dbReference>
<reference evidence="12" key="2">
    <citation type="journal article" date="2022" name="Microbiol. Resour. Announc.">
        <title>Metagenome Sequencing to Explore Phylogenomics of Terrestrial Cyanobacteria.</title>
        <authorList>
            <person name="Ward R.D."/>
            <person name="Stajich J.E."/>
            <person name="Johansen J.R."/>
            <person name="Huntemann M."/>
            <person name="Clum A."/>
            <person name="Foster B."/>
            <person name="Foster B."/>
            <person name="Roux S."/>
            <person name="Palaniappan K."/>
            <person name="Varghese N."/>
            <person name="Mukherjee S."/>
            <person name="Reddy T.B.K."/>
            <person name="Daum C."/>
            <person name="Copeland A."/>
            <person name="Chen I.A."/>
            <person name="Ivanova N.N."/>
            <person name="Kyrpides N.C."/>
            <person name="Shapiro N."/>
            <person name="Eloe-Fadrosh E.A."/>
            <person name="Pietrasiak N."/>
        </authorList>
    </citation>
    <scope>NUCLEOTIDE SEQUENCE</scope>
    <source>
        <strain evidence="12">GSE-NOS-MK-12-04C</strain>
    </source>
</reference>
<organism evidence="12 13">
    <name type="scientific">Cyanomargarita calcarea GSE-NOS-MK-12-04C</name>
    <dbReference type="NCBI Taxonomy" id="2839659"/>
    <lineage>
        <taxon>Bacteria</taxon>
        <taxon>Bacillati</taxon>
        <taxon>Cyanobacteriota</taxon>
        <taxon>Cyanophyceae</taxon>
        <taxon>Nostocales</taxon>
        <taxon>Cyanomargaritaceae</taxon>
        <taxon>Cyanomargarita</taxon>
    </lineage>
</organism>